<organism evidence="3">
    <name type="scientific">Psilocybe cubensis</name>
    <name type="common">Psychedelic mushroom</name>
    <name type="synonym">Stropharia cubensis</name>
    <dbReference type="NCBI Taxonomy" id="181762"/>
    <lineage>
        <taxon>Eukaryota</taxon>
        <taxon>Fungi</taxon>
        <taxon>Dikarya</taxon>
        <taxon>Basidiomycota</taxon>
        <taxon>Agaricomycotina</taxon>
        <taxon>Agaricomycetes</taxon>
        <taxon>Agaricomycetidae</taxon>
        <taxon>Agaricales</taxon>
        <taxon>Agaricineae</taxon>
        <taxon>Strophariaceae</taxon>
        <taxon>Psilocybe</taxon>
    </lineage>
</organism>
<keyword evidence="1" id="KW-0175">Coiled coil</keyword>
<name>A0A8H7XVG8_PSICU</name>
<dbReference type="EMBL" id="JAFIQS010000008">
    <property type="protein sequence ID" value="KAG5166423.1"/>
    <property type="molecule type" value="Genomic_DNA"/>
</dbReference>
<evidence type="ECO:0000256" key="2">
    <source>
        <dbReference type="SAM" id="MobiDB-lite"/>
    </source>
</evidence>
<feature type="compositionally biased region" description="Polar residues" evidence="2">
    <location>
        <begin position="195"/>
        <end position="232"/>
    </location>
</feature>
<comment type="caution">
    <text evidence="3">The sequence shown here is derived from an EMBL/GenBank/DDBJ whole genome shotgun (WGS) entry which is preliminary data.</text>
</comment>
<feature type="coiled-coil region" evidence="1">
    <location>
        <begin position="325"/>
        <end position="389"/>
    </location>
</feature>
<protein>
    <submittedName>
        <fullName evidence="3">Uncharacterized protein</fullName>
    </submittedName>
</protein>
<accession>A0A8H7XVG8</accession>
<dbReference type="AlphaFoldDB" id="A0A8H7XVG8"/>
<reference evidence="3" key="1">
    <citation type="submission" date="2021-02" db="EMBL/GenBank/DDBJ databases">
        <title>Psilocybe cubensis genome.</title>
        <authorList>
            <person name="Mckernan K.J."/>
            <person name="Crawford S."/>
            <person name="Trippe A."/>
            <person name="Kane L.T."/>
            <person name="Mclaughlin S."/>
        </authorList>
    </citation>
    <scope>NUCLEOTIDE SEQUENCE [LARGE SCALE GENOMIC DNA]</scope>
    <source>
        <strain evidence="3">MGC-MH-2018</strain>
    </source>
</reference>
<dbReference type="OrthoDB" id="3066564at2759"/>
<evidence type="ECO:0000313" key="3">
    <source>
        <dbReference type="EMBL" id="KAG5166423.1"/>
    </source>
</evidence>
<feature type="region of interest" description="Disordered" evidence="2">
    <location>
        <begin position="189"/>
        <end position="237"/>
    </location>
</feature>
<evidence type="ECO:0000256" key="1">
    <source>
        <dbReference type="SAM" id="Coils"/>
    </source>
</evidence>
<proteinExistence type="predicted"/>
<gene>
    <name evidence="3" type="ORF">JR316_008508</name>
</gene>
<sequence length="398" mass="45805">MHHGARAATISVADIISQMGKDAGLNGEELGPRTVQTVHLGLSRLEVNGLIQMLDSKLEFLSLTDKFKTLIQQLSDMYKEHLPLIQNLDSLSRSRIQCAFFRSKFRTRAFKKQATRRELECENKKIKLDREEHRKVCPLTKTRAPSVFSEATEMFEETSKVTVPLGSNDDNVYVHDILMNKGSHPIVLLPRTPARSGTLNNPEAYPSPQSAPRQTSSAPSTSYLTPSRSTSAPAPALAEEIGTDEDEEMEVTIELQEPFDTPFASDAPAVDSLSPLDPALTEQASQRIVQQHQIKEQARMKSRRRSRLFVRYRHTLERKRWWRALECSRREYEQLKKESELRERQLTQRHYEELRNVQNGHEAALRELDRRHAEEKKELENANDELRRRVTCQQHCRS</sequence>